<evidence type="ECO:0000256" key="1">
    <source>
        <dbReference type="SAM" id="Phobius"/>
    </source>
</evidence>
<keyword evidence="1" id="KW-0812">Transmembrane</keyword>
<evidence type="ECO:0000313" key="3">
    <source>
        <dbReference type="Proteomes" id="UP000244722"/>
    </source>
</evidence>
<name>A0A2T6ZLH9_TUBBO</name>
<keyword evidence="1" id="KW-1133">Transmembrane helix</keyword>
<accession>A0A2T6ZLH9</accession>
<evidence type="ECO:0000313" key="2">
    <source>
        <dbReference type="EMBL" id="PUU76347.1"/>
    </source>
</evidence>
<keyword evidence="1" id="KW-0472">Membrane</keyword>
<dbReference type="Proteomes" id="UP000244722">
    <property type="component" value="Unassembled WGS sequence"/>
</dbReference>
<sequence length="110" mass="12726">MLFFFSVCCDRRRGITDMFFMLLVLASIVLYLPNERRVVDTDTGYVLVLYHTVAIMRYSVAIMRHSTVQCPYMRILCEQLTFPSQSSKVAPTDTVLPVVVVEHYDSLAYF</sequence>
<dbReference type="AlphaFoldDB" id="A0A2T6ZLH9"/>
<protein>
    <submittedName>
        <fullName evidence="2">Uncharacterized protein</fullName>
    </submittedName>
</protein>
<reference evidence="2 3" key="1">
    <citation type="submission" date="2017-04" db="EMBL/GenBank/DDBJ databases">
        <title>Draft genome sequence of Tuber borchii Vittad., a whitish edible truffle.</title>
        <authorList>
            <consortium name="DOE Joint Genome Institute"/>
            <person name="Murat C."/>
            <person name="Kuo A."/>
            <person name="Barry K.W."/>
            <person name="Clum A."/>
            <person name="Dockter R.B."/>
            <person name="Fauchery L."/>
            <person name="Iotti M."/>
            <person name="Kohler A."/>
            <person name="Labutti K."/>
            <person name="Lindquist E.A."/>
            <person name="Lipzen A."/>
            <person name="Ohm R.A."/>
            <person name="Wang M."/>
            <person name="Grigoriev I.V."/>
            <person name="Zambonelli A."/>
            <person name="Martin F.M."/>
        </authorList>
    </citation>
    <scope>NUCLEOTIDE SEQUENCE [LARGE SCALE GENOMIC DNA]</scope>
    <source>
        <strain evidence="2 3">Tbo3840</strain>
    </source>
</reference>
<comment type="caution">
    <text evidence="2">The sequence shown here is derived from an EMBL/GenBank/DDBJ whole genome shotgun (WGS) entry which is preliminary data.</text>
</comment>
<gene>
    <name evidence="2" type="ORF">B9Z19DRAFT_1088416</name>
</gene>
<feature type="transmembrane region" description="Helical" evidence="1">
    <location>
        <begin position="14"/>
        <end position="32"/>
    </location>
</feature>
<organism evidence="2 3">
    <name type="scientific">Tuber borchii</name>
    <name type="common">White truffle</name>
    <dbReference type="NCBI Taxonomy" id="42251"/>
    <lineage>
        <taxon>Eukaryota</taxon>
        <taxon>Fungi</taxon>
        <taxon>Dikarya</taxon>
        <taxon>Ascomycota</taxon>
        <taxon>Pezizomycotina</taxon>
        <taxon>Pezizomycetes</taxon>
        <taxon>Pezizales</taxon>
        <taxon>Tuberaceae</taxon>
        <taxon>Tuber</taxon>
    </lineage>
</organism>
<keyword evidence="3" id="KW-1185">Reference proteome</keyword>
<feature type="transmembrane region" description="Helical" evidence="1">
    <location>
        <begin position="44"/>
        <end position="63"/>
    </location>
</feature>
<dbReference type="EMBL" id="NESQ01000191">
    <property type="protein sequence ID" value="PUU76347.1"/>
    <property type="molecule type" value="Genomic_DNA"/>
</dbReference>
<proteinExistence type="predicted"/>